<dbReference type="FunFam" id="1.10.287.130:FF:000001">
    <property type="entry name" value="Two-component sensor histidine kinase"/>
    <property type="match status" value="1"/>
</dbReference>
<evidence type="ECO:0000256" key="13">
    <source>
        <dbReference type="ARBA" id="ARBA00022777"/>
    </source>
</evidence>
<keyword evidence="9" id="KW-0592">Phosphate transport</keyword>
<evidence type="ECO:0000256" key="2">
    <source>
        <dbReference type="ARBA" id="ARBA00004236"/>
    </source>
</evidence>
<dbReference type="Gene3D" id="3.30.450.20">
    <property type="entry name" value="PAS domain"/>
    <property type="match status" value="1"/>
</dbReference>
<feature type="transmembrane region" description="Helical" evidence="19">
    <location>
        <begin position="161"/>
        <end position="181"/>
    </location>
</feature>
<evidence type="ECO:0000256" key="12">
    <source>
        <dbReference type="ARBA" id="ARBA00022741"/>
    </source>
</evidence>
<dbReference type="CDD" id="cd00075">
    <property type="entry name" value="HATPase"/>
    <property type="match status" value="1"/>
</dbReference>
<evidence type="ECO:0000256" key="14">
    <source>
        <dbReference type="ARBA" id="ARBA00022840"/>
    </source>
</evidence>
<evidence type="ECO:0000313" key="24">
    <source>
        <dbReference type="Proteomes" id="UP000190105"/>
    </source>
</evidence>
<dbReference type="SUPFAM" id="SSF55874">
    <property type="entry name" value="ATPase domain of HSP90 chaperone/DNA topoisomerase II/histidine kinase"/>
    <property type="match status" value="1"/>
</dbReference>
<dbReference type="SMART" id="SM00387">
    <property type="entry name" value="HATPase_c"/>
    <property type="match status" value="1"/>
</dbReference>
<keyword evidence="12" id="KW-0547">Nucleotide-binding</keyword>
<evidence type="ECO:0000256" key="16">
    <source>
        <dbReference type="ARBA" id="ARBA00023012"/>
    </source>
</evidence>
<dbReference type="Gene3D" id="6.10.340.10">
    <property type="match status" value="1"/>
</dbReference>
<keyword evidence="6" id="KW-0813">Transport</keyword>
<dbReference type="InterPro" id="IPR013767">
    <property type="entry name" value="PAS_fold"/>
</dbReference>
<keyword evidence="8" id="KW-0597">Phosphoprotein</keyword>
<dbReference type="AlphaFoldDB" id="A0A1T4X1R8"/>
<dbReference type="SMART" id="SM00304">
    <property type="entry name" value="HAMP"/>
    <property type="match status" value="1"/>
</dbReference>
<name>A0A1T4X1R8_9CLOT</name>
<comment type="function">
    <text evidence="18">Member of the two-component regulatory system PhoR/PhoB involved in the phosphate regulon genes expression. PhoR may function as a membrane-associated protein kinase that phosphorylates PhoB in response to environmental signals.</text>
</comment>
<dbReference type="PROSITE" id="PS50112">
    <property type="entry name" value="PAS"/>
    <property type="match status" value="1"/>
</dbReference>
<feature type="transmembrane region" description="Helical" evidence="19">
    <location>
        <begin position="6"/>
        <end position="25"/>
    </location>
</feature>
<dbReference type="GO" id="GO:0006355">
    <property type="term" value="P:regulation of DNA-templated transcription"/>
    <property type="evidence" value="ECO:0007669"/>
    <property type="project" value="InterPro"/>
</dbReference>
<dbReference type="GO" id="GO:0006817">
    <property type="term" value="P:phosphate ion transport"/>
    <property type="evidence" value="ECO:0007669"/>
    <property type="project" value="UniProtKB-KW"/>
</dbReference>
<evidence type="ECO:0000259" key="22">
    <source>
        <dbReference type="PROSITE" id="PS50885"/>
    </source>
</evidence>
<evidence type="ECO:0000256" key="7">
    <source>
        <dbReference type="ARBA" id="ARBA00022475"/>
    </source>
</evidence>
<dbReference type="SUPFAM" id="SSF158472">
    <property type="entry name" value="HAMP domain-like"/>
    <property type="match status" value="1"/>
</dbReference>
<dbReference type="InterPro" id="IPR003661">
    <property type="entry name" value="HisK_dim/P_dom"/>
</dbReference>
<dbReference type="PANTHER" id="PTHR45453">
    <property type="entry name" value="PHOSPHATE REGULON SENSOR PROTEIN PHOR"/>
    <property type="match status" value="1"/>
</dbReference>
<dbReference type="Proteomes" id="UP000190105">
    <property type="component" value="Unassembled WGS sequence"/>
</dbReference>
<dbReference type="InterPro" id="IPR003660">
    <property type="entry name" value="HAMP_dom"/>
</dbReference>
<dbReference type="EMBL" id="FUYH01000005">
    <property type="protein sequence ID" value="SKA83544.1"/>
    <property type="molecule type" value="Genomic_DNA"/>
</dbReference>
<dbReference type="InterPro" id="IPR035965">
    <property type="entry name" value="PAS-like_dom_sf"/>
</dbReference>
<keyword evidence="14" id="KW-0067">ATP-binding</keyword>
<keyword evidence="16" id="KW-0902">Two-component regulatory system</keyword>
<evidence type="ECO:0000259" key="21">
    <source>
        <dbReference type="PROSITE" id="PS50112"/>
    </source>
</evidence>
<dbReference type="GO" id="GO:0005524">
    <property type="term" value="F:ATP binding"/>
    <property type="evidence" value="ECO:0007669"/>
    <property type="project" value="UniProtKB-KW"/>
</dbReference>
<dbReference type="SUPFAM" id="SSF47384">
    <property type="entry name" value="Homodimeric domain of signal transducing histidine kinase"/>
    <property type="match status" value="1"/>
</dbReference>
<dbReference type="CDD" id="cd00082">
    <property type="entry name" value="HisKA"/>
    <property type="match status" value="1"/>
</dbReference>
<evidence type="ECO:0000313" key="23">
    <source>
        <dbReference type="EMBL" id="SKA83544.1"/>
    </source>
</evidence>
<evidence type="ECO:0000256" key="17">
    <source>
        <dbReference type="ARBA" id="ARBA00023136"/>
    </source>
</evidence>
<dbReference type="OrthoDB" id="9813151at2"/>
<dbReference type="Gene3D" id="3.30.565.10">
    <property type="entry name" value="Histidine kinase-like ATPase, C-terminal domain"/>
    <property type="match status" value="1"/>
</dbReference>
<dbReference type="InterPro" id="IPR036890">
    <property type="entry name" value="HATPase_C_sf"/>
</dbReference>
<comment type="catalytic activity">
    <reaction evidence="1">
        <text>ATP + protein L-histidine = ADP + protein N-phospho-L-histidine.</text>
        <dbReference type="EC" id="2.7.13.3"/>
    </reaction>
</comment>
<dbReference type="Pfam" id="PF00989">
    <property type="entry name" value="PAS"/>
    <property type="match status" value="1"/>
</dbReference>
<dbReference type="InterPro" id="IPR005467">
    <property type="entry name" value="His_kinase_dom"/>
</dbReference>
<dbReference type="GO" id="GO:0004721">
    <property type="term" value="F:phosphoprotein phosphatase activity"/>
    <property type="evidence" value="ECO:0007669"/>
    <property type="project" value="TreeGrafter"/>
</dbReference>
<dbReference type="CDD" id="cd00130">
    <property type="entry name" value="PAS"/>
    <property type="match status" value="1"/>
</dbReference>
<evidence type="ECO:0000256" key="9">
    <source>
        <dbReference type="ARBA" id="ARBA00022592"/>
    </source>
</evidence>
<organism evidence="23 24">
    <name type="scientific">Caloramator quimbayensis</name>
    <dbReference type="NCBI Taxonomy" id="1147123"/>
    <lineage>
        <taxon>Bacteria</taxon>
        <taxon>Bacillati</taxon>
        <taxon>Bacillota</taxon>
        <taxon>Clostridia</taxon>
        <taxon>Eubacteriales</taxon>
        <taxon>Clostridiaceae</taxon>
        <taxon>Caloramator</taxon>
    </lineage>
</organism>
<dbReference type="EC" id="2.7.13.3" evidence="4"/>
<dbReference type="InterPro" id="IPR036097">
    <property type="entry name" value="HisK_dim/P_sf"/>
</dbReference>
<dbReference type="PRINTS" id="PR00344">
    <property type="entry name" value="BCTRLSENSOR"/>
</dbReference>
<dbReference type="GO" id="GO:0045121">
    <property type="term" value="C:membrane raft"/>
    <property type="evidence" value="ECO:0007669"/>
    <property type="project" value="UniProtKB-SubCell"/>
</dbReference>
<dbReference type="SMART" id="SM00091">
    <property type="entry name" value="PAS"/>
    <property type="match status" value="1"/>
</dbReference>
<protein>
    <recommendedName>
        <fullName evidence="5">Phosphate regulon sensor protein PhoR</fullName>
        <ecNumber evidence="4">2.7.13.3</ecNumber>
    </recommendedName>
</protein>
<dbReference type="CDD" id="cd06225">
    <property type="entry name" value="HAMP"/>
    <property type="match status" value="1"/>
</dbReference>
<dbReference type="GO" id="GO:0000155">
    <property type="term" value="F:phosphorelay sensor kinase activity"/>
    <property type="evidence" value="ECO:0007669"/>
    <property type="project" value="InterPro"/>
</dbReference>
<dbReference type="GO" id="GO:0016036">
    <property type="term" value="P:cellular response to phosphate starvation"/>
    <property type="evidence" value="ECO:0007669"/>
    <property type="project" value="TreeGrafter"/>
</dbReference>
<dbReference type="PROSITE" id="PS50885">
    <property type="entry name" value="HAMP"/>
    <property type="match status" value="1"/>
</dbReference>
<keyword evidence="11 19" id="KW-0812">Transmembrane</keyword>
<dbReference type="InterPro" id="IPR050351">
    <property type="entry name" value="BphY/WalK/GraS-like"/>
</dbReference>
<dbReference type="Pfam" id="PF00512">
    <property type="entry name" value="HisKA"/>
    <property type="match status" value="1"/>
</dbReference>
<dbReference type="PANTHER" id="PTHR45453:SF1">
    <property type="entry name" value="PHOSPHATE REGULON SENSOR PROTEIN PHOR"/>
    <property type="match status" value="1"/>
</dbReference>
<keyword evidence="7" id="KW-1003">Cell membrane</keyword>
<dbReference type="NCBIfam" id="NF046044">
    <property type="entry name" value="PnpS"/>
    <property type="match status" value="1"/>
</dbReference>
<evidence type="ECO:0000256" key="18">
    <source>
        <dbReference type="ARBA" id="ARBA00025207"/>
    </source>
</evidence>
<accession>A0A1T4X1R8</accession>
<dbReference type="SUPFAM" id="SSF55785">
    <property type="entry name" value="PYP-like sensor domain (PAS domain)"/>
    <property type="match status" value="1"/>
</dbReference>
<keyword evidence="10" id="KW-0808">Transferase</keyword>
<evidence type="ECO:0000256" key="6">
    <source>
        <dbReference type="ARBA" id="ARBA00022448"/>
    </source>
</evidence>
<dbReference type="PROSITE" id="PS50109">
    <property type="entry name" value="HIS_KIN"/>
    <property type="match status" value="1"/>
</dbReference>
<dbReference type="InterPro" id="IPR014310">
    <property type="entry name" value="Sig_transdc_His_kinase_PhoR"/>
</dbReference>
<dbReference type="Pfam" id="PF00672">
    <property type="entry name" value="HAMP"/>
    <property type="match status" value="1"/>
</dbReference>
<gene>
    <name evidence="23" type="ORF">SAMN05443428_105102</name>
</gene>
<dbReference type="NCBIfam" id="TIGR00229">
    <property type="entry name" value="sensory_box"/>
    <property type="match status" value="1"/>
</dbReference>
<evidence type="ECO:0000256" key="4">
    <source>
        <dbReference type="ARBA" id="ARBA00012438"/>
    </source>
</evidence>
<dbReference type="SMART" id="SM00388">
    <property type="entry name" value="HisKA"/>
    <property type="match status" value="1"/>
</dbReference>
<dbReference type="Gene3D" id="1.10.287.130">
    <property type="match status" value="1"/>
</dbReference>
<dbReference type="Pfam" id="PF02518">
    <property type="entry name" value="HATPase_c"/>
    <property type="match status" value="1"/>
</dbReference>
<dbReference type="InterPro" id="IPR004358">
    <property type="entry name" value="Sig_transdc_His_kin-like_C"/>
</dbReference>
<feature type="domain" description="Histidine kinase" evidence="20">
    <location>
        <begin position="360"/>
        <end position="576"/>
    </location>
</feature>
<evidence type="ECO:0000259" key="20">
    <source>
        <dbReference type="PROSITE" id="PS50109"/>
    </source>
</evidence>
<dbReference type="InterPro" id="IPR000014">
    <property type="entry name" value="PAS"/>
</dbReference>
<evidence type="ECO:0000256" key="5">
    <source>
        <dbReference type="ARBA" id="ARBA00019665"/>
    </source>
</evidence>
<dbReference type="NCBIfam" id="TIGR02966">
    <property type="entry name" value="phoR_proteo"/>
    <property type="match status" value="1"/>
</dbReference>
<feature type="domain" description="PAS" evidence="21">
    <location>
        <begin position="239"/>
        <end position="279"/>
    </location>
</feature>
<dbReference type="FunFam" id="3.30.565.10:FF:000023">
    <property type="entry name" value="PAS domain-containing sensor histidine kinase"/>
    <property type="match status" value="1"/>
</dbReference>
<keyword evidence="24" id="KW-1185">Reference proteome</keyword>
<evidence type="ECO:0000256" key="11">
    <source>
        <dbReference type="ARBA" id="ARBA00022692"/>
    </source>
</evidence>
<sequence>MRKKLYLFMFLILLFGVTFTGYMSYSFTKNIILDNVKDSLKSDARLIKDYFIDLSENKNYDSTAKELKSSIGKRVTIIRQDGKVIGESDVSSEKLENHLNRPEVKAALYNEEGMSIRYSSTEKIYMYYYALKYTANNQSYIIRLAMPLYNIDYVQKHIIKLIIFTVIFGLLFCSLLGFIYINRFTRPIIQMTKIATGIALGQYEKRINLSSKDEIGELGHAFNLMADRLQETINDLSDKKNKLESILTSMEDGVIVVDNNEKILLMNPAAKKFFSISEEVEGKHFIEVIRNTEIENIINYDVDTENEVVINNPNPMYFRVKTVKVINYEKNKENIGLCLVIQNITKIRALEKMRSDFVANVSHELRTPLTSIKGFAETLKFVEDKNTRDKFLDIIYVESERLTRLINDILTLSELENKDYSANFEKININESLEEIYSIMEPAARNKGIKLIYEKYDKSLYIYGDRDKFKQMFINLIDNAIKYTPKDGKVEIIISLDNHMSRIDIKDNGIGISKEHISRLFERFYRVDKARSRSVGGTGLGLAIVKHILTIFNGSIDVKSESGKGTTFSVYLPCIDVKEV</sequence>
<comment type="subcellular location">
    <subcellularLocation>
        <location evidence="2">Cell membrane</location>
    </subcellularLocation>
    <subcellularLocation>
        <location evidence="3">Membrane raft</location>
        <topology evidence="3">Multi-pass membrane protein</topology>
    </subcellularLocation>
</comment>
<dbReference type="GO" id="GO:0005886">
    <property type="term" value="C:plasma membrane"/>
    <property type="evidence" value="ECO:0007669"/>
    <property type="project" value="UniProtKB-SubCell"/>
</dbReference>
<evidence type="ECO:0000256" key="3">
    <source>
        <dbReference type="ARBA" id="ARBA00004314"/>
    </source>
</evidence>
<evidence type="ECO:0000256" key="1">
    <source>
        <dbReference type="ARBA" id="ARBA00000085"/>
    </source>
</evidence>
<feature type="domain" description="HAMP" evidence="22">
    <location>
        <begin position="182"/>
        <end position="234"/>
    </location>
</feature>
<evidence type="ECO:0000256" key="19">
    <source>
        <dbReference type="SAM" id="Phobius"/>
    </source>
</evidence>
<proteinExistence type="predicted"/>
<dbReference type="InterPro" id="IPR003594">
    <property type="entry name" value="HATPase_dom"/>
</dbReference>
<keyword evidence="13 23" id="KW-0418">Kinase</keyword>
<keyword evidence="17 19" id="KW-0472">Membrane</keyword>
<keyword evidence="15 19" id="KW-1133">Transmembrane helix</keyword>
<evidence type="ECO:0000256" key="8">
    <source>
        <dbReference type="ARBA" id="ARBA00022553"/>
    </source>
</evidence>
<reference evidence="24" key="1">
    <citation type="submission" date="2017-02" db="EMBL/GenBank/DDBJ databases">
        <authorList>
            <person name="Varghese N."/>
            <person name="Submissions S."/>
        </authorList>
    </citation>
    <scope>NUCLEOTIDE SEQUENCE [LARGE SCALE GENOMIC DNA]</scope>
    <source>
        <strain evidence="24">USBA 833</strain>
    </source>
</reference>
<evidence type="ECO:0000256" key="10">
    <source>
        <dbReference type="ARBA" id="ARBA00022679"/>
    </source>
</evidence>
<dbReference type="RefSeq" id="WP_078695921.1">
    <property type="nucleotide sequence ID" value="NZ_FUYH01000005.1"/>
</dbReference>
<evidence type="ECO:0000256" key="15">
    <source>
        <dbReference type="ARBA" id="ARBA00022989"/>
    </source>
</evidence>
<dbReference type="STRING" id="1147123.SAMN05443428_105102"/>